<dbReference type="Gene3D" id="3.80.10.10">
    <property type="entry name" value="Ribonuclease Inhibitor"/>
    <property type="match status" value="1"/>
</dbReference>
<dbReference type="Proteomes" id="UP000192223">
    <property type="component" value="Unplaced"/>
</dbReference>
<dbReference type="InterPro" id="IPR032675">
    <property type="entry name" value="LRR_dom_sf"/>
</dbReference>
<keyword evidence="4" id="KW-1133">Transmembrane helix</keyword>
<keyword evidence="2 5" id="KW-0732">Signal</keyword>
<dbReference type="SUPFAM" id="SSF52058">
    <property type="entry name" value="L domain-like"/>
    <property type="match status" value="1"/>
</dbReference>
<evidence type="ECO:0000256" key="4">
    <source>
        <dbReference type="SAM" id="Phobius"/>
    </source>
</evidence>
<dbReference type="RefSeq" id="XP_025836409.1">
    <property type="nucleotide sequence ID" value="XM_025980624.1"/>
</dbReference>
<dbReference type="OrthoDB" id="8023798at2759"/>
<dbReference type="GO" id="GO:0005886">
    <property type="term" value="C:plasma membrane"/>
    <property type="evidence" value="ECO:0007669"/>
    <property type="project" value="TreeGrafter"/>
</dbReference>
<keyword evidence="6" id="KW-1185">Reference proteome</keyword>
<dbReference type="GeneID" id="108742561"/>
<dbReference type="PROSITE" id="PS51450">
    <property type="entry name" value="LRR"/>
    <property type="match status" value="4"/>
</dbReference>
<dbReference type="PANTHER" id="PTHR24369">
    <property type="entry name" value="ANTIGEN BSP, PUTATIVE-RELATED"/>
    <property type="match status" value="1"/>
</dbReference>
<protein>
    <submittedName>
        <fullName evidence="7">Leucine-rich repeat-containing protein 15-like isoform X3</fullName>
    </submittedName>
</protein>
<evidence type="ECO:0000256" key="2">
    <source>
        <dbReference type="ARBA" id="ARBA00022729"/>
    </source>
</evidence>
<organism evidence="6 7">
    <name type="scientific">Agrilus planipennis</name>
    <name type="common">Emerald ash borer</name>
    <name type="synonym">Agrilus marcopoli</name>
    <dbReference type="NCBI Taxonomy" id="224129"/>
    <lineage>
        <taxon>Eukaryota</taxon>
        <taxon>Metazoa</taxon>
        <taxon>Ecdysozoa</taxon>
        <taxon>Arthropoda</taxon>
        <taxon>Hexapoda</taxon>
        <taxon>Insecta</taxon>
        <taxon>Pterygota</taxon>
        <taxon>Neoptera</taxon>
        <taxon>Endopterygota</taxon>
        <taxon>Coleoptera</taxon>
        <taxon>Polyphaga</taxon>
        <taxon>Elateriformia</taxon>
        <taxon>Buprestoidea</taxon>
        <taxon>Buprestidae</taxon>
        <taxon>Agrilinae</taxon>
        <taxon>Agrilus</taxon>
    </lineage>
</organism>
<reference evidence="7" key="1">
    <citation type="submission" date="2025-08" db="UniProtKB">
        <authorList>
            <consortium name="RefSeq"/>
        </authorList>
    </citation>
    <scope>IDENTIFICATION</scope>
    <source>
        <tissue evidence="7">Entire body</tissue>
    </source>
</reference>
<dbReference type="AlphaFoldDB" id="A0A7F5RK76"/>
<evidence type="ECO:0000313" key="7">
    <source>
        <dbReference type="RefSeq" id="XP_025836409.1"/>
    </source>
</evidence>
<feature type="transmembrane region" description="Helical" evidence="4">
    <location>
        <begin position="566"/>
        <end position="586"/>
    </location>
</feature>
<sequence>MDINLVVILLQFTVLFSNAQNFEQYPYCHPQTLQHPDDDYEEDRYNHLTSLTCVGGNTVSKEFLSQWRSELNYNVYKALFMNGYLNSIPEMTFSVLPDLEEIYLTKCGINVLEVNAFTGLQSLKVLDLDKNNIREINAGVLSKLISLKTLTLSNNQLVTIHKGAFDGLLKLEYLFLSGNNLEFLANELFSHMTFIQTIDLSSNHFKTLNSSTFNSLVTLSHLNLNSSRLEYLPSFLFKDLSQLVTLDMSNNSLTNISSGLLLGLEKLTKLDISHNQLTKLTFNDLYFLSNLIELNVSYNNIGLLNAKEFITFLPHVKYIYIDRNNWTCSILSSIVKDFKVGGITIMYGSSHSPSNVFGIPCIKSELSFNKNGESEISQYSEYFSSILMELVEKVSNNNNLMEQLINANLNSSRNIQFLAENAQKIVVNAKSSALSETPIHQKHLTELTERANNHLNNISNRARINSDPIQSGEVNQQFAINNHDTAHVVPVSENNWTKILTFMDNVKEQSQMTITILNAIKSMSEAIASIQADVRGPNTIPRKGNHVSSERLVTNPSESNASSGNVPIITCLSIIIVTLLVILGFICMRNTKGNSIVHGLRRFKYNRSQRNISDTELTANSDVMLNSGDV</sequence>
<gene>
    <name evidence="7" type="primary">LOC108742561</name>
</gene>
<dbReference type="InterPro" id="IPR003591">
    <property type="entry name" value="Leu-rich_rpt_typical-subtyp"/>
</dbReference>
<keyword evidence="3" id="KW-0677">Repeat</keyword>
<accession>A0A7F5RK76</accession>
<name>A0A7F5RK76_AGRPL</name>
<dbReference type="InterPro" id="IPR050541">
    <property type="entry name" value="LRR_TM_domain-containing"/>
</dbReference>
<feature type="chain" id="PRO_5028864665" evidence="5">
    <location>
        <begin position="20"/>
        <end position="630"/>
    </location>
</feature>
<dbReference type="PANTHER" id="PTHR24369:SF210">
    <property type="entry name" value="CHAOPTIN-RELATED"/>
    <property type="match status" value="1"/>
</dbReference>
<dbReference type="PRINTS" id="PR00019">
    <property type="entry name" value="LEURICHRPT"/>
</dbReference>
<dbReference type="InterPro" id="IPR001611">
    <property type="entry name" value="Leu-rich_rpt"/>
</dbReference>
<feature type="signal peptide" evidence="5">
    <location>
        <begin position="1"/>
        <end position="19"/>
    </location>
</feature>
<keyword evidence="1" id="KW-0433">Leucine-rich repeat</keyword>
<evidence type="ECO:0000256" key="3">
    <source>
        <dbReference type="ARBA" id="ARBA00022737"/>
    </source>
</evidence>
<evidence type="ECO:0000256" key="1">
    <source>
        <dbReference type="ARBA" id="ARBA00022614"/>
    </source>
</evidence>
<keyword evidence="4" id="KW-0472">Membrane</keyword>
<evidence type="ECO:0000256" key="5">
    <source>
        <dbReference type="SAM" id="SignalP"/>
    </source>
</evidence>
<dbReference type="SMART" id="SM00369">
    <property type="entry name" value="LRR_TYP"/>
    <property type="match status" value="9"/>
</dbReference>
<evidence type="ECO:0000313" key="6">
    <source>
        <dbReference type="Proteomes" id="UP000192223"/>
    </source>
</evidence>
<keyword evidence="4" id="KW-0812">Transmembrane</keyword>
<proteinExistence type="predicted"/>
<dbReference type="Pfam" id="PF13855">
    <property type="entry name" value="LRR_8"/>
    <property type="match status" value="2"/>
</dbReference>